<keyword evidence="2" id="KW-0472">Membrane</keyword>
<evidence type="ECO:0000256" key="1">
    <source>
        <dbReference type="SAM" id="Coils"/>
    </source>
</evidence>
<comment type="caution">
    <text evidence="3">The sequence shown here is derived from an EMBL/GenBank/DDBJ whole genome shotgun (WGS) entry which is preliminary data.</text>
</comment>
<protein>
    <submittedName>
        <fullName evidence="3">Uncharacterized protein</fullName>
    </submittedName>
</protein>
<organism evidence="3 4">
    <name type="scientific">Helicobacter colisuis</name>
    <dbReference type="NCBI Taxonomy" id="2949739"/>
    <lineage>
        <taxon>Bacteria</taxon>
        <taxon>Pseudomonadati</taxon>
        <taxon>Campylobacterota</taxon>
        <taxon>Epsilonproteobacteria</taxon>
        <taxon>Campylobacterales</taxon>
        <taxon>Helicobacteraceae</taxon>
        <taxon>Helicobacter</taxon>
    </lineage>
</organism>
<keyword evidence="1" id="KW-0175">Coiled coil</keyword>
<evidence type="ECO:0000313" key="4">
    <source>
        <dbReference type="Proteomes" id="UP001057522"/>
    </source>
</evidence>
<proteinExistence type="predicted"/>
<feature type="coiled-coil region" evidence="1">
    <location>
        <begin position="224"/>
        <end position="268"/>
    </location>
</feature>
<dbReference type="EMBL" id="JAMOKX010000006">
    <property type="protein sequence ID" value="MCL9819969.1"/>
    <property type="molecule type" value="Genomic_DNA"/>
</dbReference>
<name>A0ABT0TVV1_9HELI</name>
<dbReference type="Proteomes" id="UP001057522">
    <property type="component" value="Unassembled WGS sequence"/>
</dbReference>
<evidence type="ECO:0000313" key="3">
    <source>
        <dbReference type="EMBL" id="MCL9819969.1"/>
    </source>
</evidence>
<keyword evidence="4" id="KW-1185">Reference proteome</keyword>
<sequence length="354" mass="42408">MRFFSNQAMVFYPLFLKEYDKENIHDFLEDKICKILNLRRDCEYFLHYFYDKDCFYCLLINKEILLQGIKDFREFLTHPAFLAYRLVNQEQQFILMLHFCEKLEITLVGYFKGQITFLQSFNELQDSLEKSQEIFHNYPNANFYFWDTQGQTQEESLGNLIKWEVLNPKLEDLTLEESWNFNPLEKPIPFWKQKMGITLLSGATGVICGLLYPLFLSLLIFLENKNHENLKAQIENQNKALQTQMQNYTMLQKESVALQEKYETLKQSFKDNEQFLQKFLHTNPRITQFFDKINPLLELQKIKIAYFNSKQDVFEILFVGANVIEFLELLEQNHLAHLESLEEIEGFYFVRIKV</sequence>
<accession>A0ABT0TVV1</accession>
<evidence type="ECO:0000256" key="2">
    <source>
        <dbReference type="SAM" id="Phobius"/>
    </source>
</evidence>
<reference evidence="3" key="1">
    <citation type="submission" date="2022-06" db="EMBL/GenBank/DDBJ databases">
        <title>Helicobacter colisuis sp. nov.</title>
        <authorList>
            <person name="Papic B."/>
            <person name="Gruntar I."/>
        </authorList>
    </citation>
    <scope>NUCLEOTIDE SEQUENCE</scope>
    <source>
        <strain evidence="3">11154-15</strain>
    </source>
</reference>
<keyword evidence="2" id="KW-1133">Transmembrane helix</keyword>
<feature type="transmembrane region" description="Helical" evidence="2">
    <location>
        <begin position="196"/>
        <end position="222"/>
    </location>
</feature>
<keyword evidence="2" id="KW-0812">Transmembrane</keyword>
<dbReference type="RefSeq" id="WP_112057655.1">
    <property type="nucleotide sequence ID" value="NZ_JAMOKX010000006.1"/>
</dbReference>
<gene>
    <name evidence="3" type="ORF">NCR95_07315</name>
</gene>